<protein>
    <submittedName>
        <fullName evidence="1">Uncharacterized protein</fullName>
    </submittedName>
</protein>
<organism evidence="1 2">
    <name type="scientific">Lentzea flaviverrucosa</name>
    <dbReference type="NCBI Taxonomy" id="200379"/>
    <lineage>
        <taxon>Bacteria</taxon>
        <taxon>Bacillati</taxon>
        <taxon>Actinomycetota</taxon>
        <taxon>Actinomycetes</taxon>
        <taxon>Pseudonocardiales</taxon>
        <taxon>Pseudonocardiaceae</taxon>
        <taxon>Lentzea</taxon>
    </lineage>
</organism>
<name>A0A1H9XZB2_9PSEU</name>
<dbReference type="AlphaFoldDB" id="A0A1H9XZB2"/>
<evidence type="ECO:0000313" key="1">
    <source>
        <dbReference type="EMBL" id="SES51097.1"/>
    </source>
</evidence>
<reference evidence="2" key="1">
    <citation type="submission" date="2016-10" db="EMBL/GenBank/DDBJ databases">
        <authorList>
            <person name="Varghese N."/>
            <person name="Submissions S."/>
        </authorList>
    </citation>
    <scope>NUCLEOTIDE SEQUENCE [LARGE SCALE GENOMIC DNA]</scope>
    <source>
        <strain evidence="2">CGMCC 4.578</strain>
    </source>
</reference>
<keyword evidence="2" id="KW-1185">Reference proteome</keyword>
<dbReference type="EMBL" id="FOFT01000025">
    <property type="protein sequence ID" value="SES51097.1"/>
    <property type="molecule type" value="Genomic_DNA"/>
</dbReference>
<proteinExistence type="predicted"/>
<gene>
    <name evidence="1" type="ORF">SAMN05216195_12535</name>
</gene>
<accession>A0A1H9XZB2</accession>
<sequence length="256" mass="27849">MIARPASLDDEVHSDAAKSISTRDQHSYVPATCLDVAVTAYDVARLLPAIPELRELCRALAALDVVLNPGSDHRRHLHDTAWAPGEELASMRDGAGNEYDIVFTAAGAYVRGFDHESPMSPYATDDEEPWPGVLDSVPEVFRKCVEEPAFTDEFDTPCLTVCLWREHGGTAWRHGDIAFPEGGDDGADWLFALLTDGTPEAFQEWAQDYYEMPVDLGAVRHFYAGRPLTADVVTALNPGTSLAAVTGDVLATGYPV</sequence>
<dbReference type="Proteomes" id="UP000199028">
    <property type="component" value="Unassembled WGS sequence"/>
</dbReference>
<evidence type="ECO:0000313" key="2">
    <source>
        <dbReference type="Proteomes" id="UP000199028"/>
    </source>
</evidence>
<dbReference type="RefSeq" id="WP_245983291.1">
    <property type="nucleotide sequence ID" value="NZ_FOFT01000025.1"/>
</dbReference>